<keyword evidence="4" id="KW-0812">Transmembrane</keyword>
<proteinExistence type="inferred from homology"/>
<dbReference type="GeneID" id="24821291"/>
<dbReference type="PANTHER" id="PTHR43179:SF12">
    <property type="entry name" value="GALACTOFURANOSYLTRANSFERASE GLFT2"/>
    <property type="match status" value="1"/>
</dbReference>
<reference evidence="6 7" key="2">
    <citation type="journal article" date="2016" name="ISME J.">
        <title>Physiological and genomic characterization of two novel marine thaumarchaeal strains indicates niche differentiation.</title>
        <authorList>
            <person name="Bayer B."/>
            <person name="Vojvoda J."/>
            <person name="Offre P."/>
            <person name="Alves R.J."/>
            <person name="Elisabeth N.H."/>
            <person name="Garcia J.A."/>
            <person name="Volland J.M."/>
            <person name="Srivastava A."/>
            <person name="Schleper C."/>
            <person name="Herndl G.J."/>
        </authorList>
    </citation>
    <scope>NUCLEOTIDE SEQUENCE [LARGE SCALE GENOMIC DNA]</scope>
    <source>
        <strain evidence="6 7">NF5</strain>
    </source>
</reference>
<dbReference type="EMBL" id="CP011070">
    <property type="protein sequence ID" value="AJW71797.1"/>
    <property type="molecule type" value="Genomic_DNA"/>
</dbReference>
<organism evidence="6 7">
    <name type="scientific">Nitrosopumilus adriaticus</name>
    <dbReference type="NCBI Taxonomy" id="1580092"/>
    <lineage>
        <taxon>Archaea</taxon>
        <taxon>Nitrososphaerota</taxon>
        <taxon>Nitrososphaeria</taxon>
        <taxon>Nitrosopumilales</taxon>
        <taxon>Nitrosopumilaceae</taxon>
        <taxon>Nitrosopumilus</taxon>
    </lineage>
</organism>
<dbReference type="RefSeq" id="WP_048118356.1">
    <property type="nucleotide sequence ID" value="NZ_CP011070.1"/>
</dbReference>
<keyword evidence="3 6" id="KW-0808">Transferase</keyword>
<dbReference type="KEGG" id="nin:NADRNF5_2124"/>
<keyword evidence="4" id="KW-1133">Transmembrane helix</keyword>
<dbReference type="AlphaFoldDB" id="A0A0D5C5Z7"/>
<feature type="domain" description="Glycosyltransferase 2-like" evidence="5">
    <location>
        <begin position="20"/>
        <end position="190"/>
    </location>
</feature>
<keyword evidence="7" id="KW-1185">Reference proteome</keyword>
<dbReference type="Proteomes" id="UP000032408">
    <property type="component" value="Chromosome"/>
</dbReference>
<dbReference type="Pfam" id="PF00535">
    <property type="entry name" value="Glycos_transf_2"/>
    <property type="match status" value="1"/>
</dbReference>
<dbReference type="SUPFAM" id="SSF53448">
    <property type="entry name" value="Nucleotide-diphospho-sugar transferases"/>
    <property type="match status" value="1"/>
</dbReference>
<evidence type="ECO:0000256" key="3">
    <source>
        <dbReference type="ARBA" id="ARBA00022679"/>
    </source>
</evidence>
<reference evidence="7" key="1">
    <citation type="submission" date="2015-03" db="EMBL/GenBank/DDBJ databases">
        <title>Characterization of two novel Thaumarchaeota isolated from the Northern Adriatic Sea.</title>
        <authorList>
            <person name="Bayer B."/>
            <person name="Vojvoda J."/>
            <person name="Offre P."/>
            <person name="Srivastava A."/>
            <person name="Elisabeth N."/>
            <person name="Garcia J.A.L."/>
            <person name="Schleper C."/>
            <person name="Herndl G.J."/>
        </authorList>
    </citation>
    <scope>NUCLEOTIDE SEQUENCE [LARGE SCALE GENOMIC DNA]</scope>
    <source>
        <strain evidence="7">NF5</strain>
    </source>
</reference>
<feature type="transmembrane region" description="Helical" evidence="4">
    <location>
        <begin position="261"/>
        <end position="280"/>
    </location>
</feature>
<dbReference type="InterPro" id="IPR029044">
    <property type="entry name" value="Nucleotide-diphossugar_trans"/>
</dbReference>
<dbReference type="STRING" id="1580092.NADRNF5_2124"/>
<dbReference type="PANTHER" id="PTHR43179">
    <property type="entry name" value="RHAMNOSYLTRANSFERASE WBBL"/>
    <property type="match status" value="1"/>
</dbReference>
<evidence type="ECO:0000313" key="6">
    <source>
        <dbReference type="EMBL" id="AJW71797.1"/>
    </source>
</evidence>
<keyword evidence="2 6" id="KW-0328">Glycosyltransferase</keyword>
<evidence type="ECO:0000256" key="4">
    <source>
        <dbReference type="SAM" id="Phobius"/>
    </source>
</evidence>
<dbReference type="GO" id="GO:0016757">
    <property type="term" value="F:glycosyltransferase activity"/>
    <property type="evidence" value="ECO:0007669"/>
    <property type="project" value="UniProtKB-KW"/>
</dbReference>
<protein>
    <submittedName>
        <fullName evidence="6">Glycosyltransferase, group 2 family protein</fullName>
        <ecNumber evidence="6">2.4.-.-</ecNumber>
    </submittedName>
</protein>
<name>A0A0D5C5Z7_9ARCH</name>
<gene>
    <name evidence="6" type="ORF">NADRNF5_2124</name>
</gene>
<sequence>MNKINQNKNSGVNITNPLVSIIILNYNAGNLLLDCVSSIQKTTYANFEVILVDNASEDKSHIECKEKFQSIKLIENPQNLGYCEGNNIGLRVARGQFSVILNPDTIVDPHWLEELLKAYKENGRGFYQPKFLATSDNSMLLSTGNMIQIFGFGFSRSKGNADVGKFEKFEKINYASGTCLFTSKEVLEETGLLDPFLFAFHDDLELCWRGALIKINSYYVPKSIVYHPIEGSSFKWSPIKFKLMERNRKYCLLTLYDRSTLIKMIPALFLVDIAVFFFYLSKGLLKVKISADLEILKNMKLINKKYEENQKIKEVSDNEIIQQFENQVNVPHWVVNNKTNQFFNNFLEKISKITRRFLN</sequence>
<keyword evidence="4" id="KW-0472">Membrane</keyword>
<dbReference type="CDD" id="cd04186">
    <property type="entry name" value="GT_2_like_c"/>
    <property type="match status" value="1"/>
</dbReference>
<accession>A0A0D5C5Z7</accession>
<dbReference type="EC" id="2.4.-.-" evidence="6"/>
<dbReference type="HOGENOM" id="CLU_023845_4_0_2"/>
<evidence type="ECO:0000256" key="2">
    <source>
        <dbReference type="ARBA" id="ARBA00022676"/>
    </source>
</evidence>
<comment type="similarity">
    <text evidence="1">Belongs to the glycosyltransferase 2 family.</text>
</comment>
<evidence type="ECO:0000259" key="5">
    <source>
        <dbReference type="Pfam" id="PF00535"/>
    </source>
</evidence>
<dbReference type="Gene3D" id="3.90.550.10">
    <property type="entry name" value="Spore Coat Polysaccharide Biosynthesis Protein SpsA, Chain A"/>
    <property type="match status" value="1"/>
</dbReference>
<dbReference type="OrthoDB" id="46222at2157"/>
<dbReference type="InterPro" id="IPR001173">
    <property type="entry name" value="Glyco_trans_2-like"/>
</dbReference>
<evidence type="ECO:0000256" key="1">
    <source>
        <dbReference type="ARBA" id="ARBA00006739"/>
    </source>
</evidence>
<evidence type="ECO:0000313" key="7">
    <source>
        <dbReference type="Proteomes" id="UP000032408"/>
    </source>
</evidence>